<accession>A0A0C2MIT3</accession>
<evidence type="ECO:0000256" key="1">
    <source>
        <dbReference type="SAM" id="MobiDB-lite"/>
    </source>
</evidence>
<evidence type="ECO:0000313" key="3">
    <source>
        <dbReference type="Proteomes" id="UP000031668"/>
    </source>
</evidence>
<name>A0A0C2MIT3_THEKT</name>
<dbReference type="InterPro" id="IPR045060">
    <property type="entry name" value="Phe-tRNA-ligase_IIc_bsu"/>
</dbReference>
<dbReference type="PANTHER" id="PTHR10947">
    <property type="entry name" value="PHENYLALANYL-TRNA SYNTHETASE BETA CHAIN AND LEUCINE-RICH REPEAT-CONTAINING PROTEIN 47"/>
    <property type="match status" value="1"/>
</dbReference>
<feature type="region of interest" description="Disordered" evidence="1">
    <location>
        <begin position="144"/>
        <end position="165"/>
    </location>
</feature>
<organism evidence="2 3">
    <name type="scientific">Thelohanellus kitauei</name>
    <name type="common">Myxosporean</name>
    <dbReference type="NCBI Taxonomy" id="669202"/>
    <lineage>
        <taxon>Eukaryota</taxon>
        <taxon>Metazoa</taxon>
        <taxon>Cnidaria</taxon>
        <taxon>Myxozoa</taxon>
        <taxon>Myxosporea</taxon>
        <taxon>Bivalvulida</taxon>
        <taxon>Platysporina</taxon>
        <taxon>Myxobolidae</taxon>
        <taxon>Thelohanellus</taxon>
    </lineage>
</organism>
<dbReference type="Gene3D" id="3.50.40.10">
    <property type="entry name" value="Phenylalanyl-trna Synthetase, Chain B, domain 3"/>
    <property type="match status" value="1"/>
</dbReference>
<dbReference type="InterPro" id="IPR020825">
    <property type="entry name" value="Phe-tRNA_synthase-like_B3/B4"/>
</dbReference>
<dbReference type="Gene3D" id="3.60.20.10">
    <property type="entry name" value="Glutamine Phosphoribosylpyrophosphate, subunit 1, domain 1"/>
    <property type="match status" value="1"/>
</dbReference>
<dbReference type="InterPro" id="IPR029055">
    <property type="entry name" value="Ntn_hydrolases_N"/>
</dbReference>
<sequence>MSQFSVHRYEHLNVKGRIHQIEYAMEAVKQRPNDDFSVHQNKLFEIDSHAGIGVSGITLSCNSQYMRDLCSEHRYLYSSPLPAHRLAIKDQGPHLYQLCPSANYFDCIGMSIGSRSQNCGLAYVGRDTDFRICDEASIKRITFPVRNQRGTEPPQPPQTPQPVDPPVKNIRPFCVSACLYDVSLTQEILDSFIDFQEKLHANICRKRSLVAIGAHDLDTITSPFTYTAESPKSIRFKTLTINNKNLKPYVTLIEKFDKYPVIIDSNGVVLSLPPVINGIVVLLN</sequence>
<dbReference type="SUPFAM" id="SSF56235">
    <property type="entry name" value="N-terminal nucleophile aminohydrolases (Ntn hydrolases)"/>
    <property type="match status" value="1"/>
</dbReference>
<feature type="compositionally biased region" description="Pro residues" evidence="1">
    <location>
        <begin position="153"/>
        <end position="165"/>
    </location>
</feature>
<dbReference type="Proteomes" id="UP000031668">
    <property type="component" value="Unassembled WGS sequence"/>
</dbReference>
<dbReference type="OrthoDB" id="1698572at2759"/>
<dbReference type="GO" id="GO:0004826">
    <property type="term" value="F:phenylalanine-tRNA ligase activity"/>
    <property type="evidence" value="ECO:0007669"/>
    <property type="project" value="InterPro"/>
</dbReference>
<keyword evidence="3" id="KW-1185">Reference proteome</keyword>
<proteinExistence type="predicted"/>
<evidence type="ECO:0000313" key="2">
    <source>
        <dbReference type="EMBL" id="KII64260.1"/>
    </source>
</evidence>
<protein>
    <submittedName>
        <fullName evidence="2">Uncharacterized protein</fullName>
    </submittedName>
</protein>
<dbReference type="GO" id="GO:0006432">
    <property type="term" value="P:phenylalanyl-tRNA aminoacylation"/>
    <property type="evidence" value="ECO:0007669"/>
    <property type="project" value="InterPro"/>
</dbReference>
<dbReference type="GO" id="GO:0009328">
    <property type="term" value="C:phenylalanine-tRNA ligase complex"/>
    <property type="evidence" value="ECO:0007669"/>
    <property type="project" value="TreeGrafter"/>
</dbReference>
<dbReference type="AlphaFoldDB" id="A0A0C2MIT3"/>
<comment type="caution">
    <text evidence="2">The sequence shown here is derived from an EMBL/GenBank/DDBJ whole genome shotgun (WGS) entry which is preliminary data.</text>
</comment>
<dbReference type="EMBL" id="JWZT01004360">
    <property type="protein sequence ID" value="KII64260.1"/>
    <property type="molecule type" value="Genomic_DNA"/>
</dbReference>
<dbReference type="PANTHER" id="PTHR10947:SF0">
    <property type="entry name" value="PHENYLALANINE--TRNA LIGASE BETA SUBUNIT"/>
    <property type="match status" value="1"/>
</dbReference>
<reference evidence="2 3" key="1">
    <citation type="journal article" date="2014" name="Genome Biol. Evol.">
        <title>The genome of the myxosporean Thelohanellus kitauei shows adaptations to nutrient acquisition within its fish host.</title>
        <authorList>
            <person name="Yang Y."/>
            <person name="Xiong J."/>
            <person name="Zhou Z."/>
            <person name="Huo F."/>
            <person name="Miao W."/>
            <person name="Ran C."/>
            <person name="Liu Y."/>
            <person name="Zhang J."/>
            <person name="Feng J."/>
            <person name="Wang M."/>
            <person name="Wang M."/>
            <person name="Wang L."/>
            <person name="Yao B."/>
        </authorList>
    </citation>
    <scope>NUCLEOTIDE SEQUENCE [LARGE SCALE GENOMIC DNA]</scope>
    <source>
        <strain evidence="2">Wuqing</strain>
    </source>
</reference>
<gene>
    <name evidence="2" type="ORF">RF11_02618</name>
</gene>